<dbReference type="EMBL" id="JNCA01000025">
    <property type="protein sequence ID" value="KDN54246.1"/>
    <property type="molecule type" value="Genomic_DNA"/>
</dbReference>
<dbReference type="STRING" id="1492738.FEM21_26210"/>
<evidence type="ECO:0000259" key="1">
    <source>
        <dbReference type="Pfam" id="PF07007"/>
    </source>
</evidence>
<gene>
    <name evidence="2" type="ORF">FEM21_26210</name>
</gene>
<dbReference type="PANTHER" id="PTHR39176:SF1">
    <property type="entry name" value="PERIPLASMIC PROTEIN"/>
    <property type="match status" value="1"/>
</dbReference>
<protein>
    <recommendedName>
        <fullName evidence="1">Lysozyme inhibitor LprI-like N-terminal domain-containing protein</fullName>
    </recommendedName>
</protein>
<dbReference type="PATRIC" id="fig|1492738.3.peg.2608"/>
<dbReference type="eggNOG" id="COG3755">
    <property type="taxonomic scope" value="Bacteria"/>
</dbReference>
<dbReference type="Pfam" id="PF07007">
    <property type="entry name" value="LprI"/>
    <property type="match status" value="1"/>
</dbReference>
<organism evidence="2 3">
    <name type="scientific">Flavobacterium seoulense</name>
    <dbReference type="NCBI Taxonomy" id="1492738"/>
    <lineage>
        <taxon>Bacteria</taxon>
        <taxon>Pseudomonadati</taxon>
        <taxon>Bacteroidota</taxon>
        <taxon>Flavobacteriia</taxon>
        <taxon>Flavobacteriales</taxon>
        <taxon>Flavobacteriaceae</taxon>
        <taxon>Flavobacterium</taxon>
    </lineage>
</organism>
<sequence length="94" mass="10939">MEMNAKAQKEYQKADAELNKVYQKLMKILSKEDKKLLITAQKDWLKFRDSHCKFESQQYDGGSIQPLIIATCLSQQTTKRVNDLKASLKERSSR</sequence>
<accession>A0A066WK72</accession>
<evidence type="ECO:0000313" key="3">
    <source>
        <dbReference type="Proteomes" id="UP000027064"/>
    </source>
</evidence>
<dbReference type="PANTHER" id="PTHR39176">
    <property type="entry name" value="PERIPLASMIC PROTEIN-RELATED"/>
    <property type="match status" value="1"/>
</dbReference>
<keyword evidence="3" id="KW-1185">Reference proteome</keyword>
<evidence type="ECO:0000313" key="2">
    <source>
        <dbReference type="EMBL" id="KDN54246.1"/>
    </source>
</evidence>
<reference evidence="2 3" key="1">
    <citation type="submission" date="2014-05" db="EMBL/GenBank/DDBJ databases">
        <title>Genome Sequence of Flavobacterium sp. EM1321.</title>
        <authorList>
            <person name="Shin S.-K."/>
            <person name="Yi H."/>
        </authorList>
    </citation>
    <scope>NUCLEOTIDE SEQUENCE [LARGE SCALE GENOMIC DNA]</scope>
    <source>
        <strain evidence="2 3">EM1321</strain>
    </source>
</reference>
<dbReference type="AlphaFoldDB" id="A0A066WK72"/>
<dbReference type="Gene3D" id="1.20.1270.180">
    <property type="match status" value="1"/>
</dbReference>
<name>A0A066WK72_9FLAO</name>
<proteinExistence type="predicted"/>
<feature type="domain" description="Lysozyme inhibitor LprI-like N-terminal" evidence="1">
    <location>
        <begin position="2"/>
        <end position="84"/>
    </location>
</feature>
<comment type="caution">
    <text evidence="2">The sequence shown here is derived from an EMBL/GenBank/DDBJ whole genome shotgun (WGS) entry which is preliminary data.</text>
</comment>
<dbReference type="Proteomes" id="UP000027064">
    <property type="component" value="Unassembled WGS sequence"/>
</dbReference>
<dbReference type="InterPro" id="IPR009739">
    <property type="entry name" value="LprI-like_N"/>
</dbReference>